<dbReference type="GeneID" id="63787363"/>
<protein>
    <submittedName>
        <fullName evidence="2">Uncharacterized protein</fullName>
    </submittedName>
</protein>
<accession>A0A1Y2EU46</accession>
<feature type="chain" id="PRO_5012914819" evidence="1">
    <location>
        <begin position="23"/>
        <end position="202"/>
    </location>
</feature>
<sequence>MRNTVVGMFVLAFSQVLHQCAALATSKTCKYDLAVLNSLKFAVAYPFVSVDRAKFLKDLKVSVPKSSCVVLQKTGRSIGPKLEKVSCPTDPKADCYPVVVNNATYALLRQSELLHEAHKFKKTSGNRGDRGHAFMFCEDGQYKNQDALPQWPSMADAALEYGFLISRSTDERRDAAYVGCKYGEDKTKPKNSFVTCQKLYCA</sequence>
<evidence type="ECO:0000256" key="1">
    <source>
        <dbReference type="SAM" id="SignalP"/>
    </source>
</evidence>
<organism evidence="2 3">
    <name type="scientific">Protomyces lactucae-debilis</name>
    <dbReference type="NCBI Taxonomy" id="2754530"/>
    <lineage>
        <taxon>Eukaryota</taxon>
        <taxon>Fungi</taxon>
        <taxon>Dikarya</taxon>
        <taxon>Ascomycota</taxon>
        <taxon>Taphrinomycotina</taxon>
        <taxon>Taphrinomycetes</taxon>
        <taxon>Taphrinales</taxon>
        <taxon>Protomycetaceae</taxon>
        <taxon>Protomyces</taxon>
    </lineage>
</organism>
<feature type="signal peptide" evidence="1">
    <location>
        <begin position="1"/>
        <end position="22"/>
    </location>
</feature>
<comment type="caution">
    <text evidence="2">The sequence shown here is derived from an EMBL/GenBank/DDBJ whole genome shotgun (WGS) entry which is preliminary data.</text>
</comment>
<evidence type="ECO:0000313" key="2">
    <source>
        <dbReference type="EMBL" id="ORY75092.1"/>
    </source>
</evidence>
<gene>
    <name evidence="2" type="ORF">BCR37DRAFT_389721</name>
</gene>
<evidence type="ECO:0000313" key="3">
    <source>
        <dbReference type="Proteomes" id="UP000193685"/>
    </source>
</evidence>
<dbReference type="AlphaFoldDB" id="A0A1Y2EU46"/>
<dbReference type="EMBL" id="MCFI01000027">
    <property type="protein sequence ID" value="ORY75092.1"/>
    <property type="molecule type" value="Genomic_DNA"/>
</dbReference>
<keyword evidence="3" id="KW-1185">Reference proteome</keyword>
<dbReference type="RefSeq" id="XP_040722204.1">
    <property type="nucleotide sequence ID" value="XM_040870764.1"/>
</dbReference>
<name>A0A1Y2EU46_PROLT</name>
<keyword evidence="1" id="KW-0732">Signal</keyword>
<proteinExistence type="predicted"/>
<reference evidence="2 3" key="1">
    <citation type="submission" date="2016-07" db="EMBL/GenBank/DDBJ databases">
        <title>Pervasive Adenine N6-methylation of Active Genes in Fungi.</title>
        <authorList>
            <consortium name="DOE Joint Genome Institute"/>
            <person name="Mondo S.J."/>
            <person name="Dannebaum R.O."/>
            <person name="Kuo R.C."/>
            <person name="Labutti K."/>
            <person name="Haridas S."/>
            <person name="Kuo A."/>
            <person name="Salamov A."/>
            <person name="Ahrendt S.R."/>
            <person name="Lipzen A."/>
            <person name="Sullivan W."/>
            <person name="Andreopoulos W.B."/>
            <person name="Clum A."/>
            <person name="Lindquist E."/>
            <person name="Daum C."/>
            <person name="Ramamoorthy G.K."/>
            <person name="Gryganskyi A."/>
            <person name="Culley D."/>
            <person name="Magnuson J.K."/>
            <person name="James T.Y."/>
            <person name="O'Malley M.A."/>
            <person name="Stajich J.E."/>
            <person name="Spatafora J.W."/>
            <person name="Visel A."/>
            <person name="Grigoriev I.V."/>
        </authorList>
    </citation>
    <scope>NUCLEOTIDE SEQUENCE [LARGE SCALE GENOMIC DNA]</scope>
    <source>
        <strain evidence="2 3">12-1054</strain>
    </source>
</reference>
<dbReference type="Proteomes" id="UP000193685">
    <property type="component" value="Unassembled WGS sequence"/>
</dbReference>